<dbReference type="AlphaFoldDB" id="A0A923HVW2"/>
<keyword evidence="2" id="KW-1185">Reference proteome</keyword>
<sequence>MEYTKRIPNTFDGRKSVSQSTAFGEIGLSKEDLEWLLNGGCVVYFDGEYDNFITMKKDWC</sequence>
<name>A0A923HVW2_9FIRM</name>
<dbReference type="EMBL" id="WJBD01000019">
    <property type="protein sequence ID" value="MBC3889499.1"/>
    <property type="molecule type" value="Genomic_DNA"/>
</dbReference>
<evidence type="ECO:0000313" key="2">
    <source>
        <dbReference type="Proteomes" id="UP000616595"/>
    </source>
</evidence>
<dbReference type="RefSeq" id="WP_148568493.1">
    <property type="nucleotide sequence ID" value="NZ_RXYA01000018.1"/>
</dbReference>
<organism evidence="1 2">
    <name type="scientific">Acetobacterium paludosum</name>
    <dbReference type="NCBI Taxonomy" id="52693"/>
    <lineage>
        <taxon>Bacteria</taxon>
        <taxon>Bacillati</taxon>
        <taxon>Bacillota</taxon>
        <taxon>Clostridia</taxon>
        <taxon>Eubacteriales</taxon>
        <taxon>Eubacteriaceae</taxon>
        <taxon>Acetobacterium</taxon>
    </lineage>
</organism>
<protein>
    <submittedName>
        <fullName evidence="1">Uncharacterized protein</fullName>
    </submittedName>
</protein>
<proteinExistence type="predicted"/>
<comment type="caution">
    <text evidence="1">The sequence shown here is derived from an EMBL/GenBank/DDBJ whole genome shotgun (WGS) entry which is preliminary data.</text>
</comment>
<evidence type="ECO:0000313" key="1">
    <source>
        <dbReference type="EMBL" id="MBC3889499.1"/>
    </source>
</evidence>
<dbReference type="Proteomes" id="UP000616595">
    <property type="component" value="Unassembled WGS sequence"/>
</dbReference>
<accession>A0A923HVW2</accession>
<reference evidence="1" key="2">
    <citation type="submission" date="2020-10" db="EMBL/GenBank/DDBJ databases">
        <title>Comparative genomics of the Acetobacterium genus.</title>
        <authorList>
            <person name="Marshall C."/>
            <person name="May H."/>
            <person name="Norman S."/>
        </authorList>
    </citation>
    <scope>NUCLEOTIDE SEQUENCE</scope>
    <source>
        <strain evidence="1">DER-2019</strain>
    </source>
</reference>
<reference evidence="1" key="1">
    <citation type="submission" date="2019-10" db="EMBL/GenBank/DDBJ databases">
        <authorList>
            <person name="Ross D.E."/>
            <person name="Gulliver D."/>
        </authorList>
    </citation>
    <scope>NUCLEOTIDE SEQUENCE</scope>
    <source>
        <strain evidence="1">DER-2019</strain>
    </source>
</reference>
<gene>
    <name evidence="1" type="ORF">GH810_14390</name>
</gene>